<gene>
    <name evidence="2" type="ORF">CLV35_2264</name>
</gene>
<feature type="transmembrane region" description="Helical" evidence="1">
    <location>
        <begin position="59"/>
        <end position="87"/>
    </location>
</feature>
<feature type="transmembrane region" description="Helical" evidence="1">
    <location>
        <begin position="137"/>
        <end position="157"/>
    </location>
</feature>
<evidence type="ECO:0000256" key="1">
    <source>
        <dbReference type="SAM" id="Phobius"/>
    </source>
</evidence>
<dbReference type="RefSeq" id="WP_121193590.1">
    <property type="nucleotide sequence ID" value="NZ_RBWV01000012.1"/>
</dbReference>
<keyword evidence="1" id="KW-0812">Transmembrane</keyword>
<keyword evidence="3" id="KW-1185">Reference proteome</keyword>
<dbReference type="Proteomes" id="UP000281955">
    <property type="component" value="Unassembled WGS sequence"/>
</dbReference>
<name>A0A420XNJ3_9ACTN</name>
<feature type="transmembrane region" description="Helical" evidence="1">
    <location>
        <begin position="169"/>
        <end position="188"/>
    </location>
</feature>
<dbReference type="AlphaFoldDB" id="A0A420XNJ3"/>
<sequence length="254" mass="26148">MARTLLVRGMLVGLVAGVLAFLVARLLGEAQVAHAIAFESAREAAEGAAPEEELVSRTVQSTLGLLTATTVFSVGLGGVYALAYALVQGRLGRLGARATAALTALGGFLAVYALPALKYPANPPAIGRADTIGSRTAYYLAMVLLSFAVVVSVAVAGRALVGRLGTWNAWTVAVAGGVVAVGVCYAAMPGVHETPAGFPADVLWRFRLASWAVSLTVWATFGLLFGALTERALAEHPSRRRARGTSAAARSSLA</sequence>
<dbReference type="Pfam" id="PF09490">
    <property type="entry name" value="CbtA"/>
    <property type="match status" value="1"/>
</dbReference>
<organism evidence="2 3">
    <name type="scientific">Motilibacter peucedani</name>
    <dbReference type="NCBI Taxonomy" id="598650"/>
    <lineage>
        <taxon>Bacteria</taxon>
        <taxon>Bacillati</taxon>
        <taxon>Actinomycetota</taxon>
        <taxon>Actinomycetes</taxon>
        <taxon>Motilibacterales</taxon>
        <taxon>Motilibacteraceae</taxon>
        <taxon>Motilibacter</taxon>
    </lineage>
</organism>
<dbReference type="InterPro" id="IPR012666">
    <property type="entry name" value="CbtA_put"/>
</dbReference>
<keyword evidence="1" id="KW-1133">Transmembrane helix</keyword>
<comment type="caution">
    <text evidence="2">The sequence shown here is derived from an EMBL/GenBank/DDBJ whole genome shotgun (WGS) entry which is preliminary data.</text>
</comment>
<proteinExistence type="predicted"/>
<protein>
    <submittedName>
        <fullName evidence="2">Putative cobalt transporter CbtA</fullName>
    </submittedName>
</protein>
<evidence type="ECO:0000313" key="2">
    <source>
        <dbReference type="EMBL" id="RKS73773.1"/>
    </source>
</evidence>
<keyword evidence="1" id="KW-0472">Membrane</keyword>
<reference evidence="2 3" key="1">
    <citation type="submission" date="2018-10" db="EMBL/GenBank/DDBJ databases">
        <title>Genomic Encyclopedia of Archaeal and Bacterial Type Strains, Phase II (KMG-II): from individual species to whole genera.</title>
        <authorList>
            <person name="Goeker M."/>
        </authorList>
    </citation>
    <scope>NUCLEOTIDE SEQUENCE [LARGE SCALE GENOMIC DNA]</scope>
    <source>
        <strain evidence="2 3">RP-AC37</strain>
    </source>
</reference>
<dbReference type="EMBL" id="RBWV01000012">
    <property type="protein sequence ID" value="RKS73773.1"/>
    <property type="molecule type" value="Genomic_DNA"/>
</dbReference>
<feature type="transmembrane region" description="Helical" evidence="1">
    <location>
        <begin position="208"/>
        <end position="233"/>
    </location>
</feature>
<evidence type="ECO:0000313" key="3">
    <source>
        <dbReference type="Proteomes" id="UP000281955"/>
    </source>
</evidence>
<dbReference type="InParanoid" id="A0A420XNJ3"/>
<feature type="transmembrane region" description="Helical" evidence="1">
    <location>
        <begin position="99"/>
        <end position="117"/>
    </location>
</feature>
<accession>A0A420XNJ3</accession>
<dbReference type="OrthoDB" id="6851830at2"/>